<dbReference type="EMBL" id="JACCJB010000003">
    <property type="protein sequence ID" value="KAF6228869.1"/>
    <property type="molecule type" value="Genomic_DNA"/>
</dbReference>
<keyword evidence="1" id="KW-0472">Membrane</keyword>
<comment type="caution">
    <text evidence="2">The sequence shown here is derived from an EMBL/GenBank/DDBJ whole genome shotgun (WGS) entry which is preliminary data.</text>
</comment>
<sequence>MKGLMAFIKEVALMAFLPILLISQTILPVVQACMTNSQFWVTFFGFMLPSYMLIVAHFRYQRVNMIKKRYGFTNDLGSYKDMTPDESQAVLKNLAEWDFPFVFEFGWISEFFKTATAPCLSKVIVNSGHFTSTDQMISHGRQQETVCLMTQMQVQPLHSREHALSIARINEHHSMYGSVINSDTVLWLSWMWMLGPVQWINLIGWRKLQDFEVHAMFIYWREMSVMMGCKWVPNTLAELENFRQIFAAKEQKFSHWNCTFSDAMLDSILFSIPGFLKPAGRKCIVAVFDEDVRRCNGYEDEFSPRLRSVLFIVLKAWGLFQRYFCLPRMSPRVLTATTNANGTVNFPEYTYPATPYYVKQTLMNQYGPFAILNRLRGLPIPAPQFGSNGVTWESVGAKQENIDRQLIAETRVLLKYSELTKNPWGFRPNINFQYKSIAVDPQMGPGYGSPSNAYKPDALVRL</sequence>
<organism evidence="2 3">
    <name type="scientific">Letharia lupina</name>
    <dbReference type="NCBI Taxonomy" id="560253"/>
    <lineage>
        <taxon>Eukaryota</taxon>
        <taxon>Fungi</taxon>
        <taxon>Dikarya</taxon>
        <taxon>Ascomycota</taxon>
        <taxon>Pezizomycotina</taxon>
        <taxon>Lecanoromycetes</taxon>
        <taxon>OSLEUM clade</taxon>
        <taxon>Lecanoromycetidae</taxon>
        <taxon>Lecanorales</taxon>
        <taxon>Lecanorineae</taxon>
        <taxon>Parmeliaceae</taxon>
        <taxon>Letharia</taxon>
    </lineage>
</organism>
<dbReference type="PANTHER" id="PTHR36124">
    <property type="match status" value="1"/>
</dbReference>
<reference evidence="2 3" key="1">
    <citation type="journal article" date="2020" name="Genomics">
        <title>Complete, high-quality genomes from long-read metagenomic sequencing of two wolf lichen thalli reveals enigmatic genome architecture.</title>
        <authorList>
            <person name="McKenzie S.K."/>
            <person name="Walston R.F."/>
            <person name="Allen J.L."/>
        </authorList>
    </citation>
    <scope>NUCLEOTIDE SEQUENCE [LARGE SCALE GENOMIC DNA]</scope>
    <source>
        <strain evidence="2">WasteWater1</strain>
    </source>
</reference>
<evidence type="ECO:0000313" key="3">
    <source>
        <dbReference type="Proteomes" id="UP000593566"/>
    </source>
</evidence>
<evidence type="ECO:0000313" key="2">
    <source>
        <dbReference type="EMBL" id="KAF6228869.1"/>
    </source>
</evidence>
<dbReference type="PROSITE" id="PS51257">
    <property type="entry name" value="PROKAR_LIPOPROTEIN"/>
    <property type="match status" value="1"/>
</dbReference>
<evidence type="ECO:0000256" key="1">
    <source>
        <dbReference type="SAM" id="Phobius"/>
    </source>
</evidence>
<dbReference type="RefSeq" id="XP_037156511.1">
    <property type="nucleotide sequence ID" value="XM_037297876.1"/>
</dbReference>
<dbReference type="InterPro" id="IPR046366">
    <property type="entry name" value="MPAB"/>
</dbReference>
<dbReference type="Proteomes" id="UP000593566">
    <property type="component" value="Unassembled WGS sequence"/>
</dbReference>
<proteinExistence type="predicted"/>
<keyword evidence="1" id="KW-0812">Transmembrane</keyword>
<dbReference type="AlphaFoldDB" id="A0A8H6CSN5"/>
<dbReference type="GO" id="GO:0016491">
    <property type="term" value="F:oxidoreductase activity"/>
    <property type="evidence" value="ECO:0007669"/>
    <property type="project" value="InterPro"/>
</dbReference>
<keyword evidence="1" id="KW-1133">Transmembrane helix</keyword>
<protein>
    <recommendedName>
        <fullName evidence="4">ER-bound oxygenase mpaB/mpaB'/Rubber oxygenase catalytic domain-containing protein</fullName>
    </recommendedName>
</protein>
<gene>
    <name evidence="2" type="ORF">HO133_006980</name>
</gene>
<keyword evidence="3" id="KW-1185">Reference proteome</keyword>
<name>A0A8H6CSN5_9LECA</name>
<dbReference type="GeneID" id="59335380"/>
<accession>A0A8H6CSN5</accession>
<evidence type="ECO:0008006" key="4">
    <source>
        <dbReference type="Google" id="ProtNLM"/>
    </source>
</evidence>
<dbReference type="PANTHER" id="PTHR36124:SF1">
    <property type="entry name" value="ER-BOUND OXYGENASE MPAB_MPAB'_RUBBER OXYGENASE CATALYTIC DOMAIN-CONTAINING PROTEIN"/>
    <property type="match status" value="1"/>
</dbReference>
<feature type="transmembrane region" description="Helical" evidence="1">
    <location>
        <begin position="38"/>
        <end position="60"/>
    </location>
</feature>